<name>V4PSY2_9CAUL</name>
<evidence type="ECO:0000256" key="1">
    <source>
        <dbReference type="SAM" id="SignalP"/>
    </source>
</evidence>
<reference evidence="2 3" key="1">
    <citation type="journal article" date="2014" name="Nature">
        <title>Sequential evolution of bacterial morphology by co-option of a developmental regulator.</title>
        <authorList>
            <person name="Jiang C."/>
            <person name="Brown P.J."/>
            <person name="Ducret A."/>
            <person name="Brun Y.V."/>
        </authorList>
    </citation>
    <scope>NUCLEOTIDE SEQUENCE [LARGE SCALE GENOMIC DNA]</scope>
    <source>
        <strain evidence="2 3">DSM 16100</strain>
    </source>
</reference>
<protein>
    <recommendedName>
        <fullName evidence="4">Alkaline proteinase inhibitor/ Outer membrane lipoprotein Omp19 domain-containing protein</fullName>
    </recommendedName>
</protein>
<dbReference type="SUPFAM" id="SSF50882">
    <property type="entry name" value="beta-Barrel protease inhibitors"/>
    <property type="match status" value="1"/>
</dbReference>
<feature type="chain" id="PRO_5004725029" description="Alkaline proteinase inhibitor/ Outer membrane lipoprotein Omp19 domain-containing protein" evidence="1">
    <location>
        <begin position="22"/>
        <end position="139"/>
    </location>
</feature>
<comment type="caution">
    <text evidence="2">The sequence shown here is derived from an EMBL/GenBank/DDBJ whole genome shotgun (WGS) entry which is preliminary data.</text>
</comment>
<dbReference type="STRING" id="1121022.GCA_000376105_03088"/>
<gene>
    <name evidence="2" type="ORF">ABENE_12210</name>
</gene>
<sequence length="139" mass="15007">MRRFTELVLTGLCLMGGAAYAAPKPDLTPRPGAWRLEGASEGEPVCLLRLMATETIGGKDVVSDACHEAYPWTADITAWYAAPGTHGDMTLIDGERRVVIRFSLVDGDPAYDGATQGFDYALYPPLPVRAAEKAKKAHK</sequence>
<organism evidence="2 3">
    <name type="scientific">Asticcacaulis benevestitus DSM 16100 = ATCC BAA-896</name>
    <dbReference type="NCBI Taxonomy" id="1121022"/>
    <lineage>
        <taxon>Bacteria</taxon>
        <taxon>Pseudomonadati</taxon>
        <taxon>Pseudomonadota</taxon>
        <taxon>Alphaproteobacteria</taxon>
        <taxon>Caulobacterales</taxon>
        <taxon>Caulobacteraceae</taxon>
        <taxon>Asticcacaulis</taxon>
    </lineage>
</organism>
<dbReference type="RefSeq" id="WP_018082757.1">
    <property type="nucleotide sequence ID" value="NZ_AQWM01000018.1"/>
</dbReference>
<keyword evidence="3" id="KW-1185">Reference proteome</keyword>
<dbReference type="PATRIC" id="fig|1121022.4.peg.2476"/>
<keyword evidence="1" id="KW-0732">Signal</keyword>
<dbReference type="GO" id="GO:0004866">
    <property type="term" value="F:endopeptidase inhibitor activity"/>
    <property type="evidence" value="ECO:0007669"/>
    <property type="project" value="InterPro"/>
</dbReference>
<dbReference type="EMBL" id="AWGB01000023">
    <property type="protein sequence ID" value="ESQ90479.1"/>
    <property type="molecule type" value="Genomic_DNA"/>
</dbReference>
<proteinExistence type="predicted"/>
<evidence type="ECO:0000313" key="3">
    <source>
        <dbReference type="Proteomes" id="UP000017837"/>
    </source>
</evidence>
<dbReference type="InterPro" id="IPR016085">
    <property type="entry name" value="Protease_inh_B-barrel_dom"/>
</dbReference>
<dbReference type="AlphaFoldDB" id="V4PSY2"/>
<accession>V4PSY2</accession>
<evidence type="ECO:0000313" key="2">
    <source>
        <dbReference type="EMBL" id="ESQ90479.1"/>
    </source>
</evidence>
<dbReference type="Proteomes" id="UP000017837">
    <property type="component" value="Unassembled WGS sequence"/>
</dbReference>
<feature type="signal peptide" evidence="1">
    <location>
        <begin position="1"/>
        <end position="21"/>
    </location>
</feature>
<evidence type="ECO:0008006" key="4">
    <source>
        <dbReference type="Google" id="ProtNLM"/>
    </source>
</evidence>